<dbReference type="PROSITE" id="PS50112">
    <property type="entry name" value="PAS"/>
    <property type="match status" value="2"/>
</dbReference>
<dbReference type="SMART" id="SM00065">
    <property type="entry name" value="GAF"/>
    <property type="match status" value="1"/>
</dbReference>
<dbReference type="Pfam" id="PF13426">
    <property type="entry name" value="PAS_9"/>
    <property type="match status" value="1"/>
</dbReference>
<feature type="domain" description="PAC" evidence="2">
    <location>
        <begin position="520"/>
        <end position="572"/>
    </location>
</feature>
<accession>A0ABT3L8B0</accession>
<feature type="domain" description="GGDEF" evidence="4">
    <location>
        <begin position="625"/>
        <end position="758"/>
    </location>
</feature>
<protein>
    <submittedName>
        <fullName evidence="5">EAL domain-containing protein</fullName>
    </submittedName>
</protein>
<gene>
    <name evidence="5" type="ORF">K4A83_15925</name>
</gene>
<dbReference type="SUPFAM" id="SSF55781">
    <property type="entry name" value="GAF domain-like"/>
    <property type="match status" value="1"/>
</dbReference>
<dbReference type="RefSeq" id="WP_265265614.1">
    <property type="nucleotide sequence ID" value="NZ_JAIHOM010000087.1"/>
</dbReference>
<feature type="domain" description="PAS" evidence="1">
    <location>
        <begin position="173"/>
        <end position="222"/>
    </location>
</feature>
<dbReference type="InterPro" id="IPR013655">
    <property type="entry name" value="PAS_fold_3"/>
</dbReference>
<dbReference type="InterPro" id="IPR035965">
    <property type="entry name" value="PAS-like_dom_sf"/>
</dbReference>
<dbReference type="InterPro" id="IPR052155">
    <property type="entry name" value="Biofilm_reg_signaling"/>
</dbReference>
<dbReference type="InterPro" id="IPR043128">
    <property type="entry name" value="Rev_trsase/Diguanyl_cyclase"/>
</dbReference>
<dbReference type="CDD" id="cd01949">
    <property type="entry name" value="GGDEF"/>
    <property type="match status" value="1"/>
</dbReference>
<dbReference type="SUPFAM" id="SSF55785">
    <property type="entry name" value="PYP-like sensor domain (PAS domain)"/>
    <property type="match status" value="2"/>
</dbReference>
<organism evidence="5 6">
    <name type="scientific">Spirulina subsalsa FACHB-351</name>
    <dbReference type="NCBI Taxonomy" id="234711"/>
    <lineage>
        <taxon>Bacteria</taxon>
        <taxon>Bacillati</taxon>
        <taxon>Cyanobacteriota</taxon>
        <taxon>Cyanophyceae</taxon>
        <taxon>Spirulinales</taxon>
        <taxon>Spirulinaceae</taxon>
        <taxon>Spirulina</taxon>
    </lineage>
</organism>
<dbReference type="SMART" id="SM00052">
    <property type="entry name" value="EAL"/>
    <property type="match status" value="1"/>
</dbReference>
<evidence type="ECO:0000259" key="1">
    <source>
        <dbReference type="PROSITE" id="PS50112"/>
    </source>
</evidence>
<dbReference type="InterPro" id="IPR001610">
    <property type="entry name" value="PAC"/>
</dbReference>
<dbReference type="InterPro" id="IPR000014">
    <property type="entry name" value="PAS"/>
</dbReference>
<dbReference type="NCBIfam" id="TIGR00254">
    <property type="entry name" value="GGDEF"/>
    <property type="match status" value="1"/>
</dbReference>
<reference evidence="5 6" key="1">
    <citation type="submission" date="2021-08" db="EMBL/GenBank/DDBJ databases">
        <title>Draft genome sequence of Spirulina subsalsa with high tolerance to salinity and hype-accumulation of phycocyanin.</title>
        <authorList>
            <person name="Pei H."/>
            <person name="Jiang L."/>
        </authorList>
    </citation>
    <scope>NUCLEOTIDE SEQUENCE [LARGE SCALE GENOMIC DNA]</scope>
    <source>
        <strain evidence="5 6">FACHB-351</strain>
    </source>
</reference>
<dbReference type="CDD" id="cd00130">
    <property type="entry name" value="PAS"/>
    <property type="match status" value="2"/>
</dbReference>
<dbReference type="Pfam" id="PF13185">
    <property type="entry name" value="GAF_2"/>
    <property type="match status" value="1"/>
</dbReference>
<evidence type="ECO:0000259" key="3">
    <source>
        <dbReference type="PROSITE" id="PS50883"/>
    </source>
</evidence>
<dbReference type="Gene3D" id="3.30.450.20">
    <property type="entry name" value="PAS domain"/>
    <property type="match status" value="2"/>
</dbReference>
<dbReference type="InterPro" id="IPR000700">
    <property type="entry name" value="PAS-assoc_C"/>
</dbReference>
<dbReference type="InterPro" id="IPR000160">
    <property type="entry name" value="GGDEF_dom"/>
</dbReference>
<proteinExistence type="predicted"/>
<comment type="caution">
    <text evidence="5">The sequence shown here is derived from an EMBL/GenBank/DDBJ whole genome shotgun (WGS) entry which is preliminary data.</text>
</comment>
<feature type="domain" description="EAL" evidence="3">
    <location>
        <begin position="767"/>
        <end position="1027"/>
    </location>
</feature>
<dbReference type="InterPro" id="IPR001633">
    <property type="entry name" value="EAL_dom"/>
</dbReference>
<dbReference type="SMART" id="SM00267">
    <property type="entry name" value="GGDEF"/>
    <property type="match status" value="1"/>
</dbReference>
<dbReference type="InterPro" id="IPR003018">
    <property type="entry name" value="GAF"/>
</dbReference>
<dbReference type="PANTHER" id="PTHR44757:SF2">
    <property type="entry name" value="BIOFILM ARCHITECTURE MAINTENANCE PROTEIN MBAA"/>
    <property type="match status" value="1"/>
</dbReference>
<dbReference type="PROSITE" id="PS50113">
    <property type="entry name" value="PAC"/>
    <property type="match status" value="1"/>
</dbReference>
<name>A0ABT3L8B0_9CYAN</name>
<evidence type="ECO:0000313" key="6">
    <source>
        <dbReference type="Proteomes" id="UP001526426"/>
    </source>
</evidence>
<feature type="domain" description="PAS" evidence="1">
    <location>
        <begin position="445"/>
        <end position="482"/>
    </location>
</feature>
<dbReference type="Gene3D" id="3.30.450.40">
    <property type="match status" value="1"/>
</dbReference>
<dbReference type="Pfam" id="PF00563">
    <property type="entry name" value="EAL"/>
    <property type="match status" value="1"/>
</dbReference>
<dbReference type="SMART" id="SM00091">
    <property type="entry name" value="PAS"/>
    <property type="match status" value="3"/>
</dbReference>
<dbReference type="PROSITE" id="PS50887">
    <property type="entry name" value="GGDEF"/>
    <property type="match status" value="1"/>
</dbReference>
<sequence>MFPINITPLPKTDLKLLNLIQSPVWVIQLDPMQVWWNQTALDLFAPERASSNLIQDLPFSTSRLQECWELGQQENTSPVELIVYDSHHRQVWSCLAAVVSLNPNHQVLLIQGVAVLEEPSTSQSPSLLSRLATQPIVKTPYAAQSFGELYQRNVHYQLLADNGADLISRHQLDGQLIEVSPACWNILGYRAQDLVGMSPYELIHPQDYQRVRNAHLGMLEESFPFSLIYRIRHQGGHYVRLETKSQVLRDRRTGIPQEIIAISRDITSEAISQSLLTHQTHILEMIATNQDLQEILDYLIQVIEYQSEGMIGSILLLNLTHQSFTHCIAPSLPSTYRQALVGLPIGPNVASFGAAAYLQKTVIITDITKDPRWQSYVHLALAQNLKSCWSTPIFSSQGQLLGTFALYYSQPQFPSTEDQKLVELAQNLAGIAIEQHQSHAALKQAELKYRSIFENISLGIFQTTPDGHYISANLALAKIYGYDSPSSLIEALTNIADQLYVNPHRRQDFTELLKQHDIVSNFESQIYRRDGKIIWISEDTRAVRGEKGELLYYEGTVRDITARRLAEEKLLYNAFHDALTTLPNRACFLQRVETTIQRANCYEQKGFSIMGTHEASHHDPRTTPYHYAILFLDLDRFKVINDSLGHLCGDQLLQYAAQRLRECVPSQHIVARLGGDEFAILLDDIPNLEAAIHIAETIQRQFSRPFTLNNYQVFTGVSLGIAFNYRTYEHADQILRDADVAMYQAKAKGRNCYAVFNPAMQINTPERLQLENDLRWALERDEFCLYYQPIINLTTGYLQGFEALVRWQHPQKGMISPTQFIPIAEETGLIHQLGWWVLRSACSQLQKWQRFLQKNSEYPPFLGLNVNLSPIQLEQADLIEQIYNLLMLVELDYSGLKLEITESCLLKTAEAQANRLKQLKTLGIGLCIDDFGTGYSSLSRLHEFPIDTVKIDRSFVQGMGPNSSQTEIVKTIVTLAHSLGMNLVAEGIETPKQLEYIKALGCEFAQGYFFSKPVDVETATRLVRGYHRYS</sequence>
<dbReference type="Proteomes" id="UP001526426">
    <property type="component" value="Unassembled WGS sequence"/>
</dbReference>
<dbReference type="CDD" id="cd01948">
    <property type="entry name" value="EAL"/>
    <property type="match status" value="1"/>
</dbReference>
<evidence type="ECO:0000313" key="5">
    <source>
        <dbReference type="EMBL" id="MCW6037746.1"/>
    </source>
</evidence>
<dbReference type="SUPFAM" id="SSF141868">
    <property type="entry name" value="EAL domain-like"/>
    <property type="match status" value="1"/>
</dbReference>
<keyword evidence="6" id="KW-1185">Reference proteome</keyword>
<dbReference type="SMART" id="SM00086">
    <property type="entry name" value="PAC"/>
    <property type="match status" value="2"/>
</dbReference>
<dbReference type="PROSITE" id="PS50883">
    <property type="entry name" value="EAL"/>
    <property type="match status" value="1"/>
</dbReference>
<dbReference type="Pfam" id="PF00990">
    <property type="entry name" value="GGDEF"/>
    <property type="match status" value="1"/>
</dbReference>
<dbReference type="Gene3D" id="3.30.70.270">
    <property type="match status" value="1"/>
</dbReference>
<dbReference type="SUPFAM" id="SSF55073">
    <property type="entry name" value="Nucleotide cyclase"/>
    <property type="match status" value="1"/>
</dbReference>
<evidence type="ECO:0000259" key="4">
    <source>
        <dbReference type="PROSITE" id="PS50887"/>
    </source>
</evidence>
<dbReference type="NCBIfam" id="TIGR00229">
    <property type="entry name" value="sensory_box"/>
    <property type="match status" value="2"/>
</dbReference>
<dbReference type="Pfam" id="PF08447">
    <property type="entry name" value="PAS_3"/>
    <property type="match status" value="1"/>
</dbReference>
<dbReference type="Gene3D" id="3.20.20.450">
    <property type="entry name" value="EAL domain"/>
    <property type="match status" value="1"/>
</dbReference>
<dbReference type="EMBL" id="JAIHOM010000087">
    <property type="protein sequence ID" value="MCW6037746.1"/>
    <property type="molecule type" value="Genomic_DNA"/>
</dbReference>
<evidence type="ECO:0000259" key="2">
    <source>
        <dbReference type="PROSITE" id="PS50113"/>
    </source>
</evidence>
<dbReference type="InterPro" id="IPR035919">
    <property type="entry name" value="EAL_sf"/>
</dbReference>
<dbReference type="InterPro" id="IPR029787">
    <property type="entry name" value="Nucleotide_cyclase"/>
</dbReference>
<dbReference type="InterPro" id="IPR029016">
    <property type="entry name" value="GAF-like_dom_sf"/>
</dbReference>
<dbReference type="PANTHER" id="PTHR44757">
    <property type="entry name" value="DIGUANYLATE CYCLASE DGCP"/>
    <property type="match status" value="1"/>
</dbReference>